<dbReference type="AlphaFoldDB" id="A0A2C9JQV2"/>
<dbReference type="GO" id="GO:0099503">
    <property type="term" value="C:secretory vesicle"/>
    <property type="evidence" value="ECO:0007669"/>
    <property type="project" value="TreeGrafter"/>
</dbReference>
<dbReference type="Proteomes" id="UP000076420">
    <property type="component" value="Unassembled WGS sequence"/>
</dbReference>
<protein>
    <submittedName>
        <fullName evidence="2">Uncharacterized protein</fullName>
    </submittedName>
</protein>
<name>A0A2C9JQV2_BIOGL</name>
<proteinExistence type="predicted"/>
<gene>
    <name evidence="2" type="primary">106064195</name>
</gene>
<keyword evidence="1" id="KW-0268">Exocytosis</keyword>
<dbReference type="InterPro" id="IPR052095">
    <property type="entry name" value="UNC-13_domain"/>
</dbReference>
<dbReference type="KEGG" id="bgt:106064195"/>
<evidence type="ECO:0000256" key="1">
    <source>
        <dbReference type="ARBA" id="ARBA00022483"/>
    </source>
</evidence>
<reference evidence="2" key="1">
    <citation type="submission" date="2020-05" db="UniProtKB">
        <authorList>
            <consortium name="EnsemblMetazoa"/>
        </authorList>
    </citation>
    <scope>IDENTIFICATION</scope>
    <source>
        <strain evidence="2">BB02</strain>
    </source>
</reference>
<evidence type="ECO:0000313" key="3">
    <source>
        <dbReference type="Proteomes" id="UP000076420"/>
    </source>
</evidence>
<organism evidence="2 3">
    <name type="scientific">Biomphalaria glabrata</name>
    <name type="common">Bloodfluke planorb</name>
    <name type="synonym">Freshwater snail</name>
    <dbReference type="NCBI Taxonomy" id="6526"/>
    <lineage>
        <taxon>Eukaryota</taxon>
        <taxon>Metazoa</taxon>
        <taxon>Spiralia</taxon>
        <taxon>Lophotrochozoa</taxon>
        <taxon>Mollusca</taxon>
        <taxon>Gastropoda</taxon>
        <taxon>Heterobranchia</taxon>
        <taxon>Euthyneura</taxon>
        <taxon>Panpulmonata</taxon>
        <taxon>Hygrophila</taxon>
        <taxon>Lymnaeoidea</taxon>
        <taxon>Planorbidae</taxon>
        <taxon>Biomphalaria</taxon>
    </lineage>
</organism>
<dbReference type="VEuPathDB" id="VectorBase:BGLAX_043292"/>
<accession>A0A2C9JQV2</accession>
<dbReference type="GO" id="GO:0006887">
    <property type="term" value="P:exocytosis"/>
    <property type="evidence" value="ECO:0007669"/>
    <property type="project" value="UniProtKB-KW"/>
</dbReference>
<dbReference type="VEuPathDB" id="VectorBase:BGLB006548"/>
<dbReference type="STRING" id="6526.A0A2C9JQV2"/>
<evidence type="ECO:0000313" key="2">
    <source>
        <dbReference type="EnsemblMetazoa" id="BGLB006548-PB"/>
    </source>
</evidence>
<dbReference type="PANTHER" id="PTHR45999">
    <property type="entry name" value="UNC-13-4A, ISOFORM B"/>
    <property type="match status" value="1"/>
</dbReference>
<sequence>MIQIIKSYCQKSNSGRCRVQESDGSFFESYTSLAWRQENKRLRAASEDDKDYDRPPPVEIQFATKPQIQKPSRKEFELLYIEVLYTIKHKIGTTSGGHSPYIQDLFQYAKEAFGVSPEDHARLLAKATEEKPPIVILNVNVIEASNLEAKDADGRSGTWHCSFHLSSLSLSCFTISSFF</sequence>
<dbReference type="EnsemblMetazoa" id="BGLB006548-RB">
    <property type="protein sequence ID" value="BGLB006548-PB"/>
    <property type="gene ID" value="BGLB006548"/>
</dbReference>
<dbReference type="PANTHER" id="PTHR45999:SF4">
    <property type="entry name" value="UNC-13-4A, ISOFORM B"/>
    <property type="match status" value="1"/>
</dbReference>